<dbReference type="SUPFAM" id="SSF51069">
    <property type="entry name" value="Carbonic anhydrase"/>
    <property type="match status" value="1"/>
</dbReference>
<dbReference type="InterPro" id="IPR023561">
    <property type="entry name" value="Carbonic_anhydrase_a-class"/>
</dbReference>
<dbReference type="Pfam" id="PF00194">
    <property type="entry name" value="Carb_anhydrase"/>
    <property type="match status" value="2"/>
</dbReference>
<dbReference type="Gene3D" id="3.10.200.10">
    <property type="entry name" value="Alpha carbonic anhydrase"/>
    <property type="match status" value="2"/>
</dbReference>
<evidence type="ECO:0000259" key="7">
    <source>
        <dbReference type="PROSITE" id="PS51144"/>
    </source>
</evidence>
<dbReference type="PROSITE" id="PS51144">
    <property type="entry name" value="ALPHA_CA_2"/>
    <property type="match status" value="1"/>
</dbReference>
<organism evidence="8 9">
    <name type="scientific">Rhipicephalus sanguineus</name>
    <name type="common">Brown dog tick</name>
    <name type="synonym">Ixodes sanguineus</name>
    <dbReference type="NCBI Taxonomy" id="34632"/>
    <lineage>
        <taxon>Eukaryota</taxon>
        <taxon>Metazoa</taxon>
        <taxon>Ecdysozoa</taxon>
        <taxon>Arthropoda</taxon>
        <taxon>Chelicerata</taxon>
        <taxon>Arachnida</taxon>
        <taxon>Acari</taxon>
        <taxon>Parasitiformes</taxon>
        <taxon>Ixodida</taxon>
        <taxon>Ixodoidea</taxon>
        <taxon>Ixodidae</taxon>
        <taxon>Rhipicephalinae</taxon>
        <taxon>Rhipicephalus</taxon>
        <taxon>Rhipicephalus</taxon>
    </lineage>
</organism>
<evidence type="ECO:0000313" key="8">
    <source>
        <dbReference type="EMBL" id="KAH7956741.1"/>
    </source>
</evidence>
<dbReference type="EMBL" id="JABSTV010001250">
    <property type="protein sequence ID" value="KAH7956741.1"/>
    <property type="molecule type" value="Genomic_DNA"/>
</dbReference>
<evidence type="ECO:0000256" key="2">
    <source>
        <dbReference type="ARBA" id="ARBA00012925"/>
    </source>
</evidence>
<accession>A0A9D4PW26</accession>
<feature type="domain" description="Alpha-carbonic anhydrase" evidence="7">
    <location>
        <begin position="41"/>
        <end position="263"/>
    </location>
</feature>
<keyword evidence="9" id="KW-1185">Reference proteome</keyword>
<dbReference type="VEuPathDB" id="VectorBase:RSAN_034582"/>
<comment type="caution">
    <text evidence="8">The sequence shown here is derived from an EMBL/GenBank/DDBJ whole genome shotgun (WGS) entry which is preliminary data.</text>
</comment>
<evidence type="ECO:0000256" key="5">
    <source>
        <dbReference type="ARBA" id="ARBA00023239"/>
    </source>
</evidence>
<keyword evidence="3" id="KW-0479">Metal-binding</keyword>
<dbReference type="Proteomes" id="UP000821837">
    <property type="component" value="Unassembled WGS sequence"/>
</dbReference>
<dbReference type="PANTHER" id="PTHR18952:SF265">
    <property type="entry name" value="CARBONIC ANHYDRASE"/>
    <property type="match status" value="1"/>
</dbReference>
<dbReference type="InterPro" id="IPR036398">
    <property type="entry name" value="CA_dom_sf"/>
</dbReference>
<dbReference type="InterPro" id="IPR001148">
    <property type="entry name" value="CA_dom"/>
</dbReference>
<proteinExistence type="inferred from homology"/>
<gene>
    <name evidence="8" type="ORF">HPB52_012357</name>
</gene>
<evidence type="ECO:0000256" key="1">
    <source>
        <dbReference type="ARBA" id="ARBA00010718"/>
    </source>
</evidence>
<dbReference type="SMART" id="SM01057">
    <property type="entry name" value="Carb_anhydrase"/>
    <property type="match status" value="1"/>
</dbReference>
<comment type="catalytic activity">
    <reaction evidence="6">
        <text>hydrogencarbonate + H(+) = CO2 + H2O</text>
        <dbReference type="Rhea" id="RHEA:10748"/>
        <dbReference type="ChEBI" id="CHEBI:15377"/>
        <dbReference type="ChEBI" id="CHEBI:15378"/>
        <dbReference type="ChEBI" id="CHEBI:16526"/>
        <dbReference type="ChEBI" id="CHEBI:17544"/>
        <dbReference type="EC" id="4.2.1.1"/>
    </reaction>
</comment>
<evidence type="ECO:0000256" key="6">
    <source>
        <dbReference type="ARBA" id="ARBA00048348"/>
    </source>
</evidence>
<dbReference type="PANTHER" id="PTHR18952">
    <property type="entry name" value="CARBONIC ANHYDRASE"/>
    <property type="match status" value="1"/>
</dbReference>
<name>A0A9D4PW26_RHISA</name>
<sequence>MFHAADTCTISSKDTPDKVIEEYCDGFRWIHTKPECMKRKTAFALLEYPEWKTRYESCGDAVQSPIHVQYLDSQFRQFKPIYYTGFENLYGYFVENGVHGIYITLIDGTVSMYGGPLPVRYNLSRVILRFGRSTGPGTEHRIDNEKYVAEEVPGSVKALEPLVQSTRQLRGVWGARVPVQMRLSALMAPNAQHYYAYSGSLTFPPCTSSIPTMVMAKPASIGEDQIDTLRRNMFVSLNYCVYHMAGQLRPTFDAQNRDLYRSFKYFSSRGVADTPPTAVLLTMLLLSLTFTTAAPLPDTWTVC</sequence>
<evidence type="ECO:0000313" key="9">
    <source>
        <dbReference type="Proteomes" id="UP000821837"/>
    </source>
</evidence>
<reference evidence="8" key="1">
    <citation type="journal article" date="2020" name="Cell">
        <title>Large-Scale Comparative Analyses of Tick Genomes Elucidate Their Genetic Diversity and Vector Capacities.</title>
        <authorList>
            <consortium name="Tick Genome and Microbiome Consortium (TIGMIC)"/>
            <person name="Jia N."/>
            <person name="Wang J."/>
            <person name="Shi W."/>
            <person name="Du L."/>
            <person name="Sun Y."/>
            <person name="Zhan W."/>
            <person name="Jiang J.F."/>
            <person name="Wang Q."/>
            <person name="Zhang B."/>
            <person name="Ji P."/>
            <person name="Bell-Sakyi L."/>
            <person name="Cui X.M."/>
            <person name="Yuan T.T."/>
            <person name="Jiang B.G."/>
            <person name="Yang W.F."/>
            <person name="Lam T.T."/>
            <person name="Chang Q.C."/>
            <person name="Ding S.J."/>
            <person name="Wang X.J."/>
            <person name="Zhu J.G."/>
            <person name="Ruan X.D."/>
            <person name="Zhao L."/>
            <person name="Wei J.T."/>
            <person name="Ye R.Z."/>
            <person name="Que T.C."/>
            <person name="Du C.H."/>
            <person name="Zhou Y.H."/>
            <person name="Cheng J.X."/>
            <person name="Dai P.F."/>
            <person name="Guo W.B."/>
            <person name="Han X.H."/>
            <person name="Huang E.J."/>
            <person name="Li L.F."/>
            <person name="Wei W."/>
            <person name="Gao Y.C."/>
            <person name="Liu J.Z."/>
            <person name="Shao H.Z."/>
            <person name="Wang X."/>
            <person name="Wang C.C."/>
            <person name="Yang T.C."/>
            <person name="Huo Q.B."/>
            <person name="Li W."/>
            <person name="Chen H.Y."/>
            <person name="Chen S.E."/>
            <person name="Zhou L.G."/>
            <person name="Ni X.B."/>
            <person name="Tian J.H."/>
            <person name="Sheng Y."/>
            <person name="Liu T."/>
            <person name="Pan Y.S."/>
            <person name="Xia L.Y."/>
            <person name="Li J."/>
            <person name="Zhao F."/>
            <person name="Cao W.C."/>
        </authorList>
    </citation>
    <scope>NUCLEOTIDE SEQUENCE</scope>
    <source>
        <strain evidence="8">Rsan-2018</strain>
    </source>
</reference>
<dbReference type="EC" id="4.2.1.1" evidence="2"/>
<evidence type="ECO:0000256" key="4">
    <source>
        <dbReference type="ARBA" id="ARBA00022833"/>
    </source>
</evidence>
<dbReference type="AlphaFoldDB" id="A0A9D4PW26"/>
<reference evidence="8" key="2">
    <citation type="submission" date="2021-09" db="EMBL/GenBank/DDBJ databases">
        <authorList>
            <person name="Jia N."/>
            <person name="Wang J."/>
            <person name="Shi W."/>
            <person name="Du L."/>
            <person name="Sun Y."/>
            <person name="Zhan W."/>
            <person name="Jiang J."/>
            <person name="Wang Q."/>
            <person name="Zhang B."/>
            <person name="Ji P."/>
            <person name="Sakyi L.B."/>
            <person name="Cui X."/>
            <person name="Yuan T."/>
            <person name="Jiang B."/>
            <person name="Yang W."/>
            <person name="Lam T.T.-Y."/>
            <person name="Chang Q."/>
            <person name="Ding S."/>
            <person name="Wang X."/>
            <person name="Zhu J."/>
            <person name="Ruan X."/>
            <person name="Zhao L."/>
            <person name="Wei J."/>
            <person name="Que T."/>
            <person name="Du C."/>
            <person name="Cheng J."/>
            <person name="Dai P."/>
            <person name="Han X."/>
            <person name="Huang E."/>
            <person name="Gao Y."/>
            <person name="Liu J."/>
            <person name="Shao H."/>
            <person name="Ye R."/>
            <person name="Li L."/>
            <person name="Wei W."/>
            <person name="Wang X."/>
            <person name="Wang C."/>
            <person name="Huo Q."/>
            <person name="Li W."/>
            <person name="Guo W."/>
            <person name="Chen H."/>
            <person name="Chen S."/>
            <person name="Zhou L."/>
            <person name="Zhou L."/>
            <person name="Ni X."/>
            <person name="Tian J."/>
            <person name="Zhou Y."/>
            <person name="Sheng Y."/>
            <person name="Liu T."/>
            <person name="Pan Y."/>
            <person name="Xia L."/>
            <person name="Li J."/>
            <person name="Zhao F."/>
            <person name="Cao W."/>
        </authorList>
    </citation>
    <scope>NUCLEOTIDE SEQUENCE</scope>
    <source>
        <strain evidence="8">Rsan-2018</strain>
        <tissue evidence="8">Larvae</tissue>
    </source>
</reference>
<dbReference type="GO" id="GO:0008270">
    <property type="term" value="F:zinc ion binding"/>
    <property type="evidence" value="ECO:0007669"/>
    <property type="project" value="InterPro"/>
</dbReference>
<keyword evidence="4" id="KW-0862">Zinc</keyword>
<keyword evidence="5" id="KW-0456">Lyase</keyword>
<comment type="similarity">
    <text evidence="1">Belongs to the alpha-carbonic anhydrase family.</text>
</comment>
<protein>
    <recommendedName>
        <fullName evidence="2">carbonic anhydrase</fullName>
        <ecNumber evidence="2">4.2.1.1</ecNumber>
    </recommendedName>
</protein>
<evidence type="ECO:0000256" key="3">
    <source>
        <dbReference type="ARBA" id="ARBA00022723"/>
    </source>
</evidence>
<dbReference type="GO" id="GO:0004089">
    <property type="term" value="F:carbonate dehydratase activity"/>
    <property type="evidence" value="ECO:0007669"/>
    <property type="project" value="UniProtKB-EC"/>
</dbReference>